<evidence type="ECO:0000313" key="2">
    <source>
        <dbReference type="EMBL" id="OMH85525.1"/>
    </source>
</evidence>
<feature type="compositionally biased region" description="Polar residues" evidence="1">
    <location>
        <begin position="112"/>
        <end position="122"/>
    </location>
</feature>
<keyword evidence="3" id="KW-1185">Reference proteome</keyword>
<dbReference type="AlphaFoldDB" id="A0A1R1PX09"/>
<comment type="caution">
    <text evidence="2">The sequence shown here is derived from an EMBL/GenBank/DDBJ whole genome shotgun (WGS) entry which is preliminary data.</text>
</comment>
<feature type="region of interest" description="Disordered" evidence="1">
    <location>
        <begin position="80"/>
        <end position="142"/>
    </location>
</feature>
<dbReference type="EMBL" id="LSSK01000073">
    <property type="protein sequence ID" value="OMH85525.1"/>
    <property type="molecule type" value="Genomic_DNA"/>
</dbReference>
<dbReference type="OrthoDB" id="2919105at2759"/>
<sequence length="189" mass="20372">MGTSLKIPGVKRLVRELSKCVKASTSGVHKLGAAKSLLINCGTPTSFAGWDSVFDYFVDGPSDVVVDMLGCPIYSELANKPESRDSASQQRPKPKRTRSVKRKTLSEDDTENASSHDGSVKNNDGAGGDDDDDDDDIPLSLQTLVSGNSPYCEFDPSLYSNDTFVNLFSDATTLSDLYSSDFELLGSEL</sequence>
<evidence type="ECO:0000256" key="1">
    <source>
        <dbReference type="SAM" id="MobiDB-lite"/>
    </source>
</evidence>
<proteinExistence type="predicted"/>
<reference evidence="3" key="1">
    <citation type="submission" date="2017-01" db="EMBL/GenBank/DDBJ databases">
        <authorList>
            <person name="Wang Y."/>
            <person name="White M."/>
            <person name="Kvist S."/>
            <person name="Moncalvo J.-M."/>
        </authorList>
    </citation>
    <scope>NUCLEOTIDE SEQUENCE [LARGE SCALE GENOMIC DNA]</scope>
    <source>
        <strain evidence="3">COL-18-3</strain>
    </source>
</reference>
<protein>
    <submittedName>
        <fullName evidence="2">Uncharacterized protein</fullName>
    </submittedName>
</protein>
<accession>A0A1R1PX09</accession>
<name>A0A1R1PX09_ZANCU</name>
<evidence type="ECO:0000313" key="3">
    <source>
        <dbReference type="Proteomes" id="UP000188320"/>
    </source>
</evidence>
<organism evidence="2 3">
    <name type="scientific">Zancudomyces culisetae</name>
    <name type="common">Gut fungus</name>
    <name type="synonym">Smittium culisetae</name>
    <dbReference type="NCBI Taxonomy" id="1213189"/>
    <lineage>
        <taxon>Eukaryota</taxon>
        <taxon>Fungi</taxon>
        <taxon>Fungi incertae sedis</taxon>
        <taxon>Zoopagomycota</taxon>
        <taxon>Kickxellomycotina</taxon>
        <taxon>Harpellomycetes</taxon>
        <taxon>Harpellales</taxon>
        <taxon>Legeriomycetaceae</taxon>
        <taxon>Zancudomyces</taxon>
    </lineage>
</organism>
<dbReference type="Gene3D" id="3.40.50.1220">
    <property type="entry name" value="TPP-binding domain"/>
    <property type="match status" value="1"/>
</dbReference>
<feature type="compositionally biased region" description="Basic residues" evidence="1">
    <location>
        <begin position="92"/>
        <end position="103"/>
    </location>
</feature>
<dbReference type="Proteomes" id="UP000188320">
    <property type="component" value="Unassembled WGS sequence"/>
</dbReference>
<gene>
    <name evidence="2" type="ORF">AX774_g914</name>
</gene>
<feature type="compositionally biased region" description="Acidic residues" evidence="1">
    <location>
        <begin position="127"/>
        <end position="137"/>
    </location>
</feature>